<name>A0ABV7MAT4_9PROT</name>
<evidence type="ECO:0000313" key="3">
    <source>
        <dbReference type="Proteomes" id="UP001595607"/>
    </source>
</evidence>
<dbReference type="InterPro" id="IPR029044">
    <property type="entry name" value="Nucleotide-diphossugar_trans"/>
</dbReference>
<evidence type="ECO:0000313" key="2">
    <source>
        <dbReference type="EMBL" id="MFC3302465.1"/>
    </source>
</evidence>
<dbReference type="InterPro" id="IPR050834">
    <property type="entry name" value="Glycosyltransf_2"/>
</dbReference>
<dbReference type="Pfam" id="PF00535">
    <property type="entry name" value="Glycos_transf_2"/>
    <property type="match status" value="1"/>
</dbReference>
<dbReference type="Gene3D" id="3.90.550.10">
    <property type="entry name" value="Spore Coat Polysaccharide Biosynthesis Protein SpsA, Chain A"/>
    <property type="match status" value="1"/>
</dbReference>
<sequence length="311" mass="34766">MARVSVVIPTYRRPDDVMRAIESVRSQTFQDFEIVVTVDGRDNATVKSVRKLSDPRIRAFVPDANLGNAEARNVAIQAAEGELIALLDDDDIWMPGKLAAQVETYDRIGSDRAIVSCFFRVQSESERLVWPRRRPGEGEPLSEFIFCRHRSLSVEGAVQTSTLLAARALFLSVPFDKDLPRMVDLDWLLRVAGEGAFLVFPDTEECLSLYAVDDTRPRVSHKARWSWERDWAIARRELFTDRSFAAFLLTSASLAASRAGDHGAFIPLLKTALREGRPSAAEIAFHCGNTALPLPLKKRIAAWLEPRKASA</sequence>
<reference evidence="3" key="1">
    <citation type="journal article" date="2019" name="Int. J. Syst. Evol. Microbiol.">
        <title>The Global Catalogue of Microorganisms (GCM) 10K type strain sequencing project: providing services to taxonomists for standard genome sequencing and annotation.</title>
        <authorList>
            <consortium name="The Broad Institute Genomics Platform"/>
            <consortium name="The Broad Institute Genome Sequencing Center for Infectious Disease"/>
            <person name="Wu L."/>
            <person name="Ma J."/>
        </authorList>
    </citation>
    <scope>NUCLEOTIDE SEQUENCE [LARGE SCALE GENOMIC DNA]</scope>
    <source>
        <strain evidence="3">KCTC 22245</strain>
    </source>
</reference>
<dbReference type="SUPFAM" id="SSF53448">
    <property type="entry name" value="Nucleotide-diphospho-sugar transferases"/>
    <property type="match status" value="1"/>
</dbReference>
<dbReference type="Proteomes" id="UP001595607">
    <property type="component" value="Unassembled WGS sequence"/>
</dbReference>
<feature type="domain" description="Glycosyltransferase 2-like" evidence="1">
    <location>
        <begin position="5"/>
        <end position="125"/>
    </location>
</feature>
<dbReference type="PANTHER" id="PTHR43685:SF11">
    <property type="entry name" value="GLYCOSYLTRANSFERASE TAGX-RELATED"/>
    <property type="match status" value="1"/>
</dbReference>
<dbReference type="EMBL" id="JBHRVA010000002">
    <property type="protein sequence ID" value="MFC3302465.1"/>
    <property type="molecule type" value="Genomic_DNA"/>
</dbReference>
<gene>
    <name evidence="2" type="ORF">ACFONP_06940</name>
</gene>
<protein>
    <submittedName>
        <fullName evidence="2">Glycosyltransferase family 2 protein</fullName>
    </submittedName>
</protein>
<dbReference type="RefSeq" id="WP_189570744.1">
    <property type="nucleotide sequence ID" value="NZ_BMXU01000001.1"/>
</dbReference>
<dbReference type="PANTHER" id="PTHR43685">
    <property type="entry name" value="GLYCOSYLTRANSFERASE"/>
    <property type="match status" value="1"/>
</dbReference>
<comment type="caution">
    <text evidence="2">The sequence shown here is derived from an EMBL/GenBank/DDBJ whole genome shotgun (WGS) entry which is preliminary data.</text>
</comment>
<accession>A0ABV7MAT4</accession>
<keyword evidence="3" id="KW-1185">Reference proteome</keyword>
<dbReference type="CDD" id="cd00761">
    <property type="entry name" value="Glyco_tranf_GTA_type"/>
    <property type="match status" value="1"/>
</dbReference>
<evidence type="ECO:0000259" key="1">
    <source>
        <dbReference type="Pfam" id="PF00535"/>
    </source>
</evidence>
<organism evidence="2 3">
    <name type="scientific">Parvularcula lutaonensis</name>
    <dbReference type="NCBI Taxonomy" id="491923"/>
    <lineage>
        <taxon>Bacteria</taxon>
        <taxon>Pseudomonadati</taxon>
        <taxon>Pseudomonadota</taxon>
        <taxon>Alphaproteobacteria</taxon>
        <taxon>Parvularculales</taxon>
        <taxon>Parvularculaceae</taxon>
        <taxon>Parvularcula</taxon>
    </lineage>
</organism>
<dbReference type="InterPro" id="IPR001173">
    <property type="entry name" value="Glyco_trans_2-like"/>
</dbReference>
<proteinExistence type="predicted"/>